<comment type="cofactor">
    <cofactor evidence="11">
        <name>Mn(2+)</name>
        <dbReference type="ChEBI" id="CHEBI:29035"/>
    </cofactor>
</comment>
<organism evidence="12 13">
    <name type="scientific">Portunus trituberculatus</name>
    <name type="common">Swimming crab</name>
    <name type="synonym">Neptunus trituberculatus</name>
    <dbReference type="NCBI Taxonomy" id="210409"/>
    <lineage>
        <taxon>Eukaryota</taxon>
        <taxon>Metazoa</taxon>
        <taxon>Ecdysozoa</taxon>
        <taxon>Arthropoda</taxon>
        <taxon>Crustacea</taxon>
        <taxon>Multicrustacea</taxon>
        <taxon>Malacostraca</taxon>
        <taxon>Eumalacostraca</taxon>
        <taxon>Eucarida</taxon>
        <taxon>Decapoda</taxon>
        <taxon>Pleocyemata</taxon>
        <taxon>Brachyura</taxon>
        <taxon>Eubrachyura</taxon>
        <taxon>Portunoidea</taxon>
        <taxon>Portunidae</taxon>
        <taxon>Portuninae</taxon>
        <taxon>Portunus</taxon>
    </lineage>
</organism>
<protein>
    <recommendedName>
        <fullName evidence="3 11">Galactosylgalactosylxylosylprotein 3-beta-glucuronosyltransferase</fullName>
        <ecNumber evidence="3 11">2.4.1.135</ecNumber>
    </recommendedName>
</protein>
<evidence type="ECO:0000256" key="9">
    <source>
        <dbReference type="ARBA" id="ARBA00023180"/>
    </source>
</evidence>
<keyword evidence="4 11" id="KW-0808">Transferase</keyword>
<keyword evidence="11" id="KW-0464">Manganese</keyword>
<dbReference type="GO" id="GO:0000139">
    <property type="term" value="C:Golgi membrane"/>
    <property type="evidence" value="ECO:0007669"/>
    <property type="project" value="UniProtKB-SubCell"/>
</dbReference>
<dbReference type="SUPFAM" id="SSF53448">
    <property type="entry name" value="Nucleotide-diphospho-sugar transferases"/>
    <property type="match status" value="1"/>
</dbReference>
<dbReference type="GO" id="GO:0005975">
    <property type="term" value="P:carbohydrate metabolic process"/>
    <property type="evidence" value="ECO:0007669"/>
    <property type="project" value="TreeGrafter"/>
</dbReference>
<dbReference type="InterPro" id="IPR029044">
    <property type="entry name" value="Nucleotide-diphossugar_trans"/>
</dbReference>
<gene>
    <name evidence="12" type="primary">GlcAT-P_4</name>
    <name evidence="12" type="ORF">E2C01_074328</name>
</gene>
<comment type="pathway">
    <text evidence="11">Protein modification; protein glycosylation.</text>
</comment>
<dbReference type="EC" id="2.4.1.135" evidence="3 11"/>
<evidence type="ECO:0000256" key="4">
    <source>
        <dbReference type="ARBA" id="ARBA00022679"/>
    </source>
</evidence>
<keyword evidence="6 11" id="KW-0735">Signal-anchor</keyword>
<evidence type="ECO:0000256" key="5">
    <source>
        <dbReference type="ARBA" id="ARBA00022692"/>
    </source>
</evidence>
<evidence type="ECO:0000256" key="2">
    <source>
        <dbReference type="ARBA" id="ARBA00007706"/>
    </source>
</evidence>
<dbReference type="PANTHER" id="PTHR10896">
    <property type="entry name" value="GALACTOSYLGALACTOSYLXYLOSYLPROTEIN 3-BETA-GLUCURONOSYLTRANSFERASE BETA-1,3-GLUCURONYLTRANSFERASE"/>
    <property type="match status" value="1"/>
</dbReference>
<dbReference type="Gene3D" id="3.90.550.10">
    <property type="entry name" value="Spore Coat Polysaccharide Biosynthesis Protein SpsA, Chain A"/>
    <property type="match status" value="1"/>
</dbReference>
<keyword evidence="5 11" id="KW-0812">Transmembrane</keyword>
<comment type="similarity">
    <text evidence="2 11">Belongs to the glycosyltransferase 43 family.</text>
</comment>
<comment type="caution">
    <text evidence="12">The sequence shown here is derived from an EMBL/GenBank/DDBJ whole genome shotgun (WGS) entry which is preliminary data.</text>
</comment>
<dbReference type="GO" id="GO:0015018">
    <property type="term" value="F:galactosylgalactosylxylosylprotein 3-beta-glucuronosyltransferase activity"/>
    <property type="evidence" value="ECO:0007669"/>
    <property type="project" value="UniProtKB-UniRule"/>
</dbReference>
<dbReference type="OrthoDB" id="675023at2759"/>
<sequence>MTRQVSMFPVGLVTRLGVSTPIVSSGKLVGFYDGWIAGRRFPVDMAGFAVNVQFYLQVVVVVVVLVVVVVDVVVVVEVLLLRVY</sequence>
<reference evidence="12 13" key="1">
    <citation type="submission" date="2019-05" db="EMBL/GenBank/DDBJ databases">
        <title>Another draft genome of Portunus trituberculatus and its Hox gene families provides insights of decapod evolution.</title>
        <authorList>
            <person name="Jeong J.-H."/>
            <person name="Song I."/>
            <person name="Kim S."/>
            <person name="Choi T."/>
            <person name="Kim D."/>
            <person name="Ryu S."/>
            <person name="Kim W."/>
        </authorList>
    </citation>
    <scope>NUCLEOTIDE SEQUENCE [LARGE SCALE GENOMIC DNA]</scope>
    <source>
        <tissue evidence="12">Muscle</tissue>
    </source>
</reference>
<keyword evidence="7 11" id="KW-1133">Transmembrane helix</keyword>
<dbReference type="Pfam" id="PF03360">
    <property type="entry name" value="Glyco_transf_43"/>
    <property type="match status" value="1"/>
</dbReference>
<keyword evidence="11" id="KW-0333">Golgi apparatus</keyword>
<evidence type="ECO:0000256" key="3">
    <source>
        <dbReference type="ARBA" id="ARBA00012641"/>
    </source>
</evidence>
<dbReference type="UniPathway" id="UPA00378"/>
<dbReference type="GO" id="GO:0046872">
    <property type="term" value="F:metal ion binding"/>
    <property type="evidence" value="ECO:0007669"/>
    <property type="project" value="UniProtKB-KW"/>
</dbReference>
<evidence type="ECO:0000313" key="12">
    <source>
        <dbReference type="EMBL" id="MPC79782.1"/>
    </source>
</evidence>
<dbReference type="InterPro" id="IPR005027">
    <property type="entry name" value="Glyco_trans_43"/>
</dbReference>
<keyword evidence="11" id="KW-0479">Metal-binding</keyword>
<accession>A0A5B7I7S1</accession>
<evidence type="ECO:0000313" key="13">
    <source>
        <dbReference type="Proteomes" id="UP000324222"/>
    </source>
</evidence>
<feature type="transmembrane region" description="Helical" evidence="11">
    <location>
        <begin position="54"/>
        <end position="81"/>
    </location>
</feature>
<evidence type="ECO:0000256" key="8">
    <source>
        <dbReference type="ARBA" id="ARBA00023136"/>
    </source>
</evidence>
<comment type="subcellular location">
    <subcellularLocation>
        <location evidence="11">Golgi apparatus membrane</location>
        <topology evidence="11">Single-pass type II membrane protein</topology>
    </subcellularLocation>
    <subcellularLocation>
        <location evidence="1">Membrane</location>
        <topology evidence="1">Single-pass type II membrane protein</topology>
    </subcellularLocation>
</comment>
<evidence type="ECO:0000256" key="6">
    <source>
        <dbReference type="ARBA" id="ARBA00022968"/>
    </source>
</evidence>
<dbReference type="AlphaFoldDB" id="A0A5B7I7S1"/>
<keyword evidence="13" id="KW-1185">Reference proteome</keyword>
<dbReference type="Proteomes" id="UP000324222">
    <property type="component" value="Unassembled WGS sequence"/>
</dbReference>
<name>A0A5B7I7S1_PORTR</name>
<dbReference type="PANTHER" id="PTHR10896:SF50">
    <property type="entry name" value="GALACTOSYLGALACTOSYLXYLOSYLPROTEIN 3-BETA-GLUCURONOSYLTRANSFERASE P"/>
    <property type="match status" value="1"/>
</dbReference>
<evidence type="ECO:0000256" key="1">
    <source>
        <dbReference type="ARBA" id="ARBA00004606"/>
    </source>
</evidence>
<evidence type="ECO:0000256" key="11">
    <source>
        <dbReference type="RuleBase" id="RU363127"/>
    </source>
</evidence>
<dbReference type="GO" id="GO:0050650">
    <property type="term" value="P:chondroitin sulfate proteoglycan biosynthetic process"/>
    <property type="evidence" value="ECO:0007669"/>
    <property type="project" value="TreeGrafter"/>
</dbReference>
<keyword evidence="9" id="KW-0325">Glycoprotein</keyword>
<keyword evidence="8 11" id="KW-0472">Membrane</keyword>
<proteinExistence type="inferred from homology"/>
<comment type="catalytic activity">
    <reaction evidence="10 11">
        <text>3-O-(beta-D-galactosyl-(1-&gt;3)-beta-D-galactosyl-(1-&gt;4)-beta-D-xylosyl)-L-seryl-[protein] + UDP-alpha-D-glucuronate = 3-O-(beta-D-GlcA-(1-&gt;3)-beta-D-Gal-(1-&gt;3)-beta-D-Gal-(1-&gt;4)-beta-D-Xyl)-L-seryl-[protein] + UDP + H(+)</text>
        <dbReference type="Rhea" id="RHEA:24168"/>
        <dbReference type="Rhea" id="RHEA-COMP:12571"/>
        <dbReference type="Rhea" id="RHEA-COMP:12573"/>
        <dbReference type="ChEBI" id="CHEBI:15378"/>
        <dbReference type="ChEBI" id="CHEBI:58052"/>
        <dbReference type="ChEBI" id="CHEBI:58223"/>
        <dbReference type="ChEBI" id="CHEBI:132090"/>
        <dbReference type="ChEBI" id="CHEBI:132093"/>
        <dbReference type="EC" id="2.4.1.135"/>
    </reaction>
</comment>
<evidence type="ECO:0000256" key="7">
    <source>
        <dbReference type="ARBA" id="ARBA00022989"/>
    </source>
</evidence>
<evidence type="ECO:0000256" key="10">
    <source>
        <dbReference type="ARBA" id="ARBA00047979"/>
    </source>
</evidence>
<dbReference type="EMBL" id="VSRR010052065">
    <property type="protein sequence ID" value="MPC79782.1"/>
    <property type="molecule type" value="Genomic_DNA"/>
</dbReference>